<dbReference type="SUPFAM" id="SSF52096">
    <property type="entry name" value="ClpP/crotonase"/>
    <property type="match status" value="1"/>
</dbReference>
<sequence>MSENNLLVSRQGAVGIISLDRPANLNALSVGMTEGIIAQLQIWENDSQVKAVIINSTSPKAFSAGGDVRYLYDTFKAGTTAYQDYFATEYHMLNMIRSYPKTVIALIDGYAFGGGMGLVQACHIRVSSEKSRFAMPETGIGFFPDVGGTYFLSRLQDAGVYLALTGEQFSASDALYLGLIDAIVESERLESLEAALYTSIELDQQSIKQLIADFDTQATTSSLEALMPVIKKHFSHSDLVQIEQSLLAEQQPNWSEWAEKTTKTLIQRSPLAKQISLRLQHVGRQLTLEQCLQLERNLQDIWFDHGDFIEGVRALLVDKDKQPQWQHDNARLQEILAQIFSKTLAA</sequence>
<dbReference type="NCBIfam" id="NF004127">
    <property type="entry name" value="PRK05617.1"/>
    <property type="match status" value="1"/>
</dbReference>
<evidence type="ECO:0000256" key="1">
    <source>
        <dbReference type="ARBA" id="ARBA00001709"/>
    </source>
</evidence>
<dbReference type="RefSeq" id="WP_308981042.1">
    <property type="nucleotide sequence ID" value="NZ_JAVIDL010000005.1"/>
</dbReference>
<dbReference type="Proteomes" id="UP001243844">
    <property type="component" value="Unassembled WGS sequence"/>
</dbReference>
<dbReference type="InterPro" id="IPR045004">
    <property type="entry name" value="ECH_dom"/>
</dbReference>
<dbReference type="PANTHER" id="PTHR43176">
    <property type="entry name" value="3-HYDROXYISOBUTYRYL-COA HYDROLASE-RELATED"/>
    <property type="match status" value="1"/>
</dbReference>
<dbReference type="EMBL" id="JAVIDL010000005">
    <property type="protein sequence ID" value="MDQ8934901.1"/>
    <property type="molecule type" value="Genomic_DNA"/>
</dbReference>
<organism evidence="5 6">
    <name type="scientific">Acinetobacter rudis</name>
    <dbReference type="NCBI Taxonomy" id="632955"/>
    <lineage>
        <taxon>Bacteria</taxon>
        <taxon>Pseudomonadati</taxon>
        <taxon>Pseudomonadota</taxon>
        <taxon>Gammaproteobacteria</taxon>
        <taxon>Moraxellales</taxon>
        <taxon>Moraxellaceae</taxon>
        <taxon>Acinetobacter</taxon>
    </lineage>
</organism>
<dbReference type="Gene3D" id="3.90.226.10">
    <property type="entry name" value="2-enoyl-CoA Hydratase, Chain A, domain 1"/>
    <property type="match status" value="1"/>
</dbReference>
<dbReference type="GO" id="GO:0006574">
    <property type="term" value="P:L-valine catabolic process"/>
    <property type="evidence" value="ECO:0007669"/>
    <property type="project" value="TreeGrafter"/>
</dbReference>
<evidence type="ECO:0000256" key="3">
    <source>
        <dbReference type="ARBA" id="ARBA00022801"/>
    </source>
</evidence>
<accession>A0AAW8J6S2</accession>
<dbReference type="Pfam" id="PF16113">
    <property type="entry name" value="ECH_2"/>
    <property type="match status" value="1"/>
</dbReference>
<protein>
    <recommendedName>
        <fullName evidence="2">3-hydroxyisobutyryl-CoA hydrolase</fullName>
        <ecNumber evidence="2">3.1.2.4</ecNumber>
    </recommendedName>
</protein>
<keyword evidence="3 5" id="KW-0378">Hydrolase</keyword>
<gene>
    <name evidence="5" type="ORF">RFH47_04030</name>
</gene>
<dbReference type="EC" id="3.1.2.4" evidence="2"/>
<feature type="domain" description="Enoyl-CoA hydratase/isomerase" evidence="4">
    <location>
        <begin position="14"/>
        <end position="329"/>
    </location>
</feature>
<dbReference type="InterPro" id="IPR032259">
    <property type="entry name" value="HIBYL-CoA-H"/>
</dbReference>
<dbReference type="PANTHER" id="PTHR43176:SF3">
    <property type="entry name" value="3-HYDROXYISOBUTYRYL-COA HYDROLASE, MITOCHONDRIAL"/>
    <property type="match status" value="1"/>
</dbReference>
<evidence type="ECO:0000313" key="6">
    <source>
        <dbReference type="Proteomes" id="UP001243844"/>
    </source>
</evidence>
<reference evidence="5" key="1">
    <citation type="submission" date="2023-08" db="EMBL/GenBank/DDBJ databases">
        <title>Emergence of clinically-relevant ST2 carbapenem-resistant Acinetobacter baumannii strains in hospital sewages in Zhejiang, East of China.</title>
        <authorList>
            <person name="Kaichao C."/>
            <person name="Zhang R."/>
        </authorList>
    </citation>
    <scope>NUCLEOTIDE SEQUENCE</scope>
    <source>
        <strain evidence="5">M-RB-37</strain>
    </source>
</reference>
<dbReference type="AlphaFoldDB" id="A0AAW8J6S2"/>
<comment type="caution">
    <text evidence="5">The sequence shown here is derived from an EMBL/GenBank/DDBJ whole genome shotgun (WGS) entry which is preliminary data.</text>
</comment>
<name>A0AAW8J6S2_9GAMM</name>
<dbReference type="InterPro" id="IPR029045">
    <property type="entry name" value="ClpP/crotonase-like_dom_sf"/>
</dbReference>
<evidence type="ECO:0000313" key="5">
    <source>
        <dbReference type="EMBL" id="MDQ8934901.1"/>
    </source>
</evidence>
<evidence type="ECO:0000256" key="2">
    <source>
        <dbReference type="ARBA" id="ARBA00011915"/>
    </source>
</evidence>
<evidence type="ECO:0000259" key="4">
    <source>
        <dbReference type="Pfam" id="PF16113"/>
    </source>
</evidence>
<dbReference type="CDD" id="cd06558">
    <property type="entry name" value="crotonase-like"/>
    <property type="match status" value="1"/>
</dbReference>
<proteinExistence type="predicted"/>
<dbReference type="GO" id="GO:0003860">
    <property type="term" value="F:3-hydroxyisobutyryl-CoA hydrolase activity"/>
    <property type="evidence" value="ECO:0007669"/>
    <property type="project" value="UniProtKB-EC"/>
</dbReference>
<comment type="catalytic activity">
    <reaction evidence="1">
        <text>3-hydroxy-2-methylpropanoyl-CoA + H2O = 3-hydroxy-2-methylpropanoate + CoA + H(+)</text>
        <dbReference type="Rhea" id="RHEA:20888"/>
        <dbReference type="ChEBI" id="CHEBI:11805"/>
        <dbReference type="ChEBI" id="CHEBI:15377"/>
        <dbReference type="ChEBI" id="CHEBI:15378"/>
        <dbReference type="ChEBI" id="CHEBI:57287"/>
        <dbReference type="ChEBI" id="CHEBI:57340"/>
        <dbReference type="EC" id="3.1.2.4"/>
    </reaction>
</comment>